<comment type="PTM">
    <text evidence="5">Carbamylation allows a single lysine to coordinate two divalent metal cations.</text>
</comment>
<dbReference type="AlphaFoldDB" id="A0A1J1DQX4"/>
<dbReference type="SUPFAM" id="SSF51556">
    <property type="entry name" value="Metallo-dependent hydrolases"/>
    <property type="match status" value="1"/>
</dbReference>
<organism evidence="7 8">
    <name type="scientific">Candidatus Desulfovibrio trichonymphae</name>
    <dbReference type="NCBI Taxonomy" id="1725232"/>
    <lineage>
        <taxon>Bacteria</taxon>
        <taxon>Pseudomonadati</taxon>
        <taxon>Thermodesulfobacteriota</taxon>
        <taxon>Desulfovibrionia</taxon>
        <taxon>Desulfovibrionales</taxon>
        <taxon>Desulfovibrionaceae</taxon>
        <taxon>Desulfovibrio</taxon>
    </lineage>
</organism>
<protein>
    <submittedName>
        <fullName evidence="7">Phenylhydantoinase/dihydropyrimidinase-like protein YgeZ</fullName>
    </submittedName>
</protein>
<dbReference type="OrthoDB" id="9803027at2"/>
<comment type="similarity">
    <text evidence="2">Belongs to the metallo-dependent hydrolases superfamily. Hydantoinase/dihydropyrimidinase family.</text>
</comment>
<dbReference type="GO" id="GO:0016812">
    <property type="term" value="F:hydrolase activity, acting on carbon-nitrogen (but not peptide) bonds, in cyclic amides"/>
    <property type="evidence" value="ECO:0007669"/>
    <property type="project" value="TreeGrafter"/>
</dbReference>
<dbReference type="GO" id="GO:0005829">
    <property type="term" value="C:cytosol"/>
    <property type="evidence" value="ECO:0007669"/>
    <property type="project" value="TreeGrafter"/>
</dbReference>
<dbReference type="InterPro" id="IPR032466">
    <property type="entry name" value="Metal_Hydrolase"/>
</dbReference>
<evidence type="ECO:0000256" key="4">
    <source>
        <dbReference type="ARBA" id="ARBA00022801"/>
    </source>
</evidence>
<dbReference type="Proteomes" id="UP000242645">
    <property type="component" value="Chromosome"/>
</dbReference>
<gene>
    <name evidence="7" type="primary">ygeZ</name>
    <name evidence="7" type="ORF">RSDT_0737</name>
</gene>
<dbReference type="RefSeq" id="WP_096399760.1">
    <property type="nucleotide sequence ID" value="NZ_AP017368.1"/>
</dbReference>
<dbReference type="Gene3D" id="2.30.40.10">
    <property type="entry name" value="Urease, subunit C, domain 1"/>
    <property type="match status" value="1"/>
</dbReference>
<keyword evidence="8" id="KW-1185">Reference proteome</keyword>
<dbReference type="KEGG" id="dtr:RSDT_0737"/>
<dbReference type="FunFam" id="3.20.20.140:FF:000174">
    <property type="entry name" value="Dihydropyrimidinase-related protein 2"/>
    <property type="match status" value="1"/>
</dbReference>
<dbReference type="InterPro" id="IPR011059">
    <property type="entry name" value="Metal-dep_hydrolase_composite"/>
</dbReference>
<dbReference type="Pfam" id="PF01979">
    <property type="entry name" value="Amidohydro_1"/>
    <property type="match status" value="1"/>
</dbReference>
<dbReference type="InterPro" id="IPR050378">
    <property type="entry name" value="Metallo-dep_Hydrolases_sf"/>
</dbReference>
<evidence type="ECO:0000256" key="3">
    <source>
        <dbReference type="ARBA" id="ARBA00022723"/>
    </source>
</evidence>
<reference evidence="7 8" key="1">
    <citation type="journal article" date="2017" name="ISME J.">
        <title>Genome of 'Ca. Desulfovibrio trichonymphae', an H2-oxidizing bacterium in a tripartite symbiotic system within a protist cell in the termite gut.</title>
        <authorList>
            <person name="Kuwahara H."/>
            <person name="Yuki M."/>
            <person name="Izawa K."/>
            <person name="Ohkuma M."/>
            <person name="Hongoh Y."/>
        </authorList>
    </citation>
    <scope>NUCLEOTIDE SEQUENCE [LARGE SCALE GENOMIC DNA]</scope>
    <source>
        <strain evidence="7 8">Rs-N31</strain>
    </source>
</reference>
<name>A0A1J1DQX4_9BACT</name>
<dbReference type="SUPFAM" id="SSF51338">
    <property type="entry name" value="Composite domain of metallo-dependent hydrolases"/>
    <property type="match status" value="1"/>
</dbReference>
<keyword evidence="3" id="KW-0479">Metal-binding</keyword>
<proteinExistence type="inferred from homology"/>
<dbReference type="PANTHER" id="PTHR11647:SF1">
    <property type="entry name" value="COLLAPSIN RESPONSE MEDIATOR PROTEIN"/>
    <property type="match status" value="1"/>
</dbReference>
<feature type="modified residue" description="N6-carboxylysine" evidence="5">
    <location>
        <position position="149"/>
    </location>
</feature>
<feature type="domain" description="Amidohydrolase-related" evidence="6">
    <location>
        <begin position="49"/>
        <end position="434"/>
    </location>
</feature>
<dbReference type="Gene3D" id="3.20.20.140">
    <property type="entry name" value="Metal-dependent hydrolases"/>
    <property type="match status" value="1"/>
</dbReference>
<evidence type="ECO:0000313" key="8">
    <source>
        <dbReference type="Proteomes" id="UP000242645"/>
    </source>
</evidence>
<evidence type="ECO:0000259" key="6">
    <source>
        <dbReference type="Pfam" id="PF01979"/>
    </source>
</evidence>
<sequence length="463" mass="50254">MKILIRNGTVVTPNETVETDLLLAEGRIIALGHALSTDGAVMVDASGRYVLPGGVDIHTHIIFDIDATGPDTYFAGTMPAACGGTTTIVDHMAFMPEGRALEQHIAAHRALAENKAAVDYGFHAVMQNRDEASLQRLKSLPEQGYTSIKAYMTYDNRLDDEALFKLLRRTNELDMLCAVHAENHDITTLLRAECKAKGLGEPKWHAKSCPAHTEAEAVSRVLHLAAMADDATVYIAHVSSALGLAEIRKARAQGQKNIFVETCTQYLTLTEERYCDKEKGLNYIMSPPLRTQADVDALWQGLINGEIQTIATDHCSFTTADKARGRGDFTRCPGGAPGIEERFSLLFSEGVAKGRLSLNAFATLIAANPAKLTGLYPKKGALVPGSDADFIILDPGFNPATEYTLSASDLHGPSDYSVYEGFKLTGRIEAVYLRGSCIVHNSTYLGKPGDGQFMQRGRNMFPG</sequence>
<evidence type="ECO:0000256" key="5">
    <source>
        <dbReference type="PIRSR" id="PIRSR611778-50"/>
    </source>
</evidence>
<accession>A0A1J1DQX4</accession>
<dbReference type="GO" id="GO:0046872">
    <property type="term" value="F:metal ion binding"/>
    <property type="evidence" value="ECO:0007669"/>
    <property type="project" value="UniProtKB-KW"/>
</dbReference>
<evidence type="ECO:0000256" key="1">
    <source>
        <dbReference type="ARBA" id="ARBA00001947"/>
    </source>
</evidence>
<evidence type="ECO:0000313" key="7">
    <source>
        <dbReference type="EMBL" id="BAV92249.1"/>
    </source>
</evidence>
<comment type="cofactor">
    <cofactor evidence="1">
        <name>Zn(2+)</name>
        <dbReference type="ChEBI" id="CHEBI:29105"/>
    </cofactor>
</comment>
<evidence type="ECO:0000256" key="2">
    <source>
        <dbReference type="ARBA" id="ARBA00008829"/>
    </source>
</evidence>
<dbReference type="InterPro" id="IPR006680">
    <property type="entry name" value="Amidohydro-rel"/>
</dbReference>
<dbReference type="InterPro" id="IPR011778">
    <property type="entry name" value="Hydantoinase/dihydroPyrase"/>
</dbReference>
<keyword evidence="4" id="KW-0378">Hydrolase</keyword>
<dbReference type="PANTHER" id="PTHR11647">
    <property type="entry name" value="HYDRANTOINASE/DIHYDROPYRIMIDINASE FAMILY MEMBER"/>
    <property type="match status" value="1"/>
</dbReference>
<dbReference type="EMBL" id="AP017368">
    <property type="protein sequence ID" value="BAV92249.1"/>
    <property type="molecule type" value="Genomic_DNA"/>
</dbReference>
<dbReference type="NCBIfam" id="TIGR02033">
    <property type="entry name" value="D-hydantoinase"/>
    <property type="match status" value="1"/>
</dbReference>